<dbReference type="InterPro" id="IPR000073">
    <property type="entry name" value="AB_hydrolase_1"/>
</dbReference>
<dbReference type="Proteomes" id="UP000246005">
    <property type="component" value="Unassembled WGS sequence"/>
</dbReference>
<dbReference type="PANTHER" id="PTHR43798">
    <property type="entry name" value="MONOACYLGLYCEROL LIPASE"/>
    <property type="match status" value="1"/>
</dbReference>
<reference evidence="3 4" key="1">
    <citation type="submission" date="2018-05" db="EMBL/GenBank/DDBJ databases">
        <title>Genomic Encyclopedia of Type Strains, Phase IV (KMG-IV): sequencing the most valuable type-strain genomes for metagenomic binning, comparative biology and taxonomic classification.</title>
        <authorList>
            <person name="Goeker M."/>
        </authorList>
    </citation>
    <scope>NUCLEOTIDE SEQUENCE [LARGE SCALE GENOMIC DNA]</scope>
    <source>
        <strain evidence="3 4">DSM 45480</strain>
    </source>
</reference>
<dbReference type="GO" id="GO:0046464">
    <property type="term" value="P:acylglycerol catabolic process"/>
    <property type="evidence" value="ECO:0007669"/>
    <property type="project" value="TreeGrafter"/>
</dbReference>
<comment type="caution">
    <text evidence="3">The sequence shown here is derived from an EMBL/GenBank/DDBJ whole genome shotgun (WGS) entry which is preliminary data.</text>
</comment>
<gene>
    <name evidence="3" type="ORF">C8D88_12123</name>
</gene>
<evidence type="ECO:0000259" key="2">
    <source>
        <dbReference type="Pfam" id="PF00561"/>
    </source>
</evidence>
<dbReference type="InterPro" id="IPR050266">
    <property type="entry name" value="AB_hydrolase_sf"/>
</dbReference>
<name>A0A316HLC0_9PSEU</name>
<dbReference type="AlphaFoldDB" id="A0A316HLC0"/>
<dbReference type="SUPFAM" id="SSF53474">
    <property type="entry name" value="alpha/beta-Hydrolases"/>
    <property type="match status" value="1"/>
</dbReference>
<evidence type="ECO:0000256" key="1">
    <source>
        <dbReference type="SAM" id="MobiDB-lite"/>
    </source>
</evidence>
<evidence type="ECO:0000313" key="4">
    <source>
        <dbReference type="Proteomes" id="UP000246005"/>
    </source>
</evidence>
<feature type="region of interest" description="Disordered" evidence="1">
    <location>
        <begin position="100"/>
        <end position="135"/>
    </location>
</feature>
<accession>A0A316HLC0</accession>
<dbReference type="RefSeq" id="WP_109641842.1">
    <property type="nucleotide sequence ID" value="NZ_QGHB01000021.1"/>
</dbReference>
<dbReference type="GO" id="GO:0047372">
    <property type="term" value="F:monoacylglycerol lipase activity"/>
    <property type="evidence" value="ECO:0007669"/>
    <property type="project" value="TreeGrafter"/>
</dbReference>
<dbReference type="PANTHER" id="PTHR43798:SF5">
    <property type="entry name" value="MONOACYLGLYCEROL LIPASE ABHD6"/>
    <property type="match status" value="1"/>
</dbReference>
<dbReference type="GO" id="GO:0016020">
    <property type="term" value="C:membrane"/>
    <property type="evidence" value="ECO:0007669"/>
    <property type="project" value="TreeGrafter"/>
</dbReference>
<dbReference type="Pfam" id="PF00561">
    <property type="entry name" value="Abhydrolase_1"/>
    <property type="match status" value="1"/>
</dbReference>
<dbReference type="InterPro" id="IPR029058">
    <property type="entry name" value="AB_hydrolase_fold"/>
</dbReference>
<sequence length="135" mass="13378">MTGLSTVVKGTGPALLLVHGAGGSVQANYGPILGTLTQYFTVIAPDLPGSGGSPKAGGPLDLEKLADDLVDLAVGAGHESFFVCGCSMGCAVAVTGGGAAPRPGARAGAEHAVPEDRRRDQGEDRPVEVVAGRVS</sequence>
<keyword evidence="3" id="KW-0378">Hydrolase</keyword>
<organism evidence="3 4">
    <name type="scientific">Lentzea atacamensis</name>
    <dbReference type="NCBI Taxonomy" id="531938"/>
    <lineage>
        <taxon>Bacteria</taxon>
        <taxon>Bacillati</taxon>
        <taxon>Actinomycetota</taxon>
        <taxon>Actinomycetes</taxon>
        <taxon>Pseudonocardiales</taxon>
        <taxon>Pseudonocardiaceae</taxon>
        <taxon>Lentzea</taxon>
    </lineage>
</organism>
<dbReference type="Gene3D" id="3.40.50.1820">
    <property type="entry name" value="alpha/beta hydrolase"/>
    <property type="match status" value="1"/>
</dbReference>
<proteinExistence type="predicted"/>
<feature type="domain" description="AB hydrolase-1" evidence="2">
    <location>
        <begin position="13"/>
        <end position="93"/>
    </location>
</feature>
<protein>
    <submittedName>
        <fullName evidence="3">Alpha/beta hydrolase family protein</fullName>
    </submittedName>
</protein>
<feature type="compositionally biased region" description="Basic and acidic residues" evidence="1">
    <location>
        <begin position="108"/>
        <end position="127"/>
    </location>
</feature>
<dbReference type="EMBL" id="QGHB01000021">
    <property type="protein sequence ID" value="PWK80853.1"/>
    <property type="molecule type" value="Genomic_DNA"/>
</dbReference>
<evidence type="ECO:0000313" key="3">
    <source>
        <dbReference type="EMBL" id="PWK80853.1"/>
    </source>
</evidence>